<evidence type="ECO:0000256" key="2">
    <source>
        <dbReference type="ARBA" id="ARBA00009130"/>
    </source>
</evidence>
<evidence type="ECO:0000259" key="6">
    <source>
        <dbReference type="Pfam" id="PF07992"/>
    </source>
</evidence>
<sequence length="443" mass="47566">MKYDVVVVGGGPAGLVAAFTTKRFFGDKKILVIKKTEKEMVPCGIPYIFHTLGSVENDYMGIEDRFKSAGIDLLIDEVVDGNPDEKKLLAKSGKEISYDKLIIATGSSPNTPKIPGVDLKDVFTVPKEADYLKLLHEKVKGAKDVVIIGGGFIGVEVADEIKKSGKNVTLVEIMDSLLPVSFDPDFGELARKELESDNVKVLTGRKVTEILGTEKVEGVKLDSGETIPADVVVLATGYRPNSELAKKLGLKVTELGFIETDEYMRTSKPDIFAAGDCVQHKDFLTGKPSRLMLASAAVFDARIAASNLYGLKVIRTNKGSLNAYSTVIGSKAFGSVGITERIAKEEGFEVVVGKAEAPDRHPGKFEDTSKLLVKLIFSEDSKILLGAQVCGGKSVGEIVNLISLGIQKGITANDLFTMQIGTHPLLTSAPTVYPLAKAAEMVL</sequence>
<comment type="similarity">
    <text evidence="2">Belongs to the class-III pyridine nucleotide-disulfide oxidoreductase family.</text>
</comment>
<organism evidence="7 8">
    <name type="scientific">Thermotoga petrophila (strain ATCC BAA-488 / DSM 13995 / JCM 10881 / RKU-1)</name>
    <dbReference type="NCBI Taxonomy" id="390874"/>
    <lineage>
        <taxon>Bacteria</taxon>
        <taxon>Thermotogati</taxon>
        <taxon>Thermotogota</taxon>
        <taxon>Thermotogae</taxon>
        <taxon>Thermotogales</taxon>
        <taxon>Thermotogaceae</taxon>
        <taxon>Thermotoga</taxon>
    </lineage>
</organism>
<dbReference type="STRING" id="390874.Tpet_0530"/>
<feature type="domain" description="Pyridine nucleotide-disulphide oxidoreductase dimerisation" evidence="5">
    <location>
        <begin position="328"/>
        <end position="429"/>
    </location>
</feature>
<evidence type="ECO:0000313" key="8">
    <source>
        <dbReference type="Proteomes" id="UP000006558"/>
    </source>
</evidence>
<dbReference type="Pfam" id="PF07992">
    <property type="entry name" value="Pyr_redox_2"/>
    <property type="match status" value="1"/>
</dbReference>
<evidence type="ECO:0000256" key="1">
    <source>
        <dbReference type="ARBA" id="ARBA00001974"/>
    </source>
</evidence>
<dbReference type="SUPFAM" id="SSF51905">
    <property type="entry name" value="FAD/NAD(P)-binding domain"/>
    <property type="match status" value="1"/>
</dbReference>
<reference evidence="7 8" key="2">
    <citation type="journal article" date="2009" name="Proc. Natl. Acad. Sci. U.S.A.">
        <title>On the chimeric nature, thermophilic origin, and phylogenetic placement of the Thermotogales.</title>
        <authorList>
            <person name="Zhaxybayeva O."/>
            <person name="Swithers K.S."/>
            <person name="Lapierre P."/>
            <person name="Fournier G.P."/>
            <person name="Bickhart D.M."/>
            <person name="DeBoy R.T."/>
            <person name="Nelson K.E."/>
            <person name="Nesbo C.L."/>
            <person name="Doolittle W.F."/>
            <person name="Gogarten J.P."/>
            <person name="Noll K.M."/>
        </authorList>
    </citation>
    <scope>NUCLEOTIDE SEQUENCE [LARGE SCALE GENOMIC DNA]</scope>
    <source>
        <strain evidence="8">ATCC BAA-488 / DSM 13995 / JCM 10881 / RKU-1</strain>
    </source>
</reference>
<keyword evidence="3" id="KW-0285">Flavoprotein</keyword>
<dbReference type="PANTHER" id="PTHR43429:SF3">
    <property type="entry name" value="NITRITE REDUCTASE [NAD(P)H]"/>
    <property type="match status" value="1"/>
</dbReference>
<evidence type="ECO:0000256" key="3">
    <source>
        <dbReference type="ARBA" id="ARBA00022630"/>
    </source>
</evidence>
<accession>A5IK29</accession>
<evidence type="ECO:0000259" key="5">
    <source>
        <dbReference type="Pfam" id="PF02852"/>
    </source>
</evidence>
<dbReference type="InterPro" id="IPR004099">
    <property type="entry name" value="Pyr_nucl-diS_OxRdtase_dimer"/>
</dbReference>
<dbReference type="RefSeq" id="WP_011943157.1">
    <property type="nucleotide sequence ID" value="NC_009486.1"/>
</dbReference>
<comment type="cofactor">
    <cofactor evidence="1">
        <name>FAD</name>
        <dbReference type="ChEBI" id="CHEBI:57692"/>
    </cofactor>
</comment>
<dbReference type="InterPro" id="IPR036188">
    <property type="entry name" value="FAD/NAD-bd_sf"/>
</dbReference>
<dbReference type="AlphaFoldDB" id="A5IK29"/>
<dbReference type="Gene3D" id="3.50.50.60">
    <property type="entry name" value="FAD/NAD(P)-binding domain"/>
    <property type="match status" value="2"/>
</dbReference>
<evidence type="ECO:0000256" key="4">
    <source>
        <dbReference type="ARBA" id="ARBA00022827"/>
    </source>
</evidence>
<dbReference type="PANTHER" id="PTHR43429">
    <property type="entry name" value="PYRIDINE NUCLEOTIDE-DISULFIDE OXIDOREDUCTASE DOMAIN-CONTAINING"/>
    <property type="match status" value="1"/>
</dbReference>
<dbReference type="InterPro" id="IPR023753">
    <property type="entry name" value="FAD/NAD-binding_dom"/>
</dbReference>
<dbReference type="InterPro" id="IPR050260">
    <property type="entry name" value="FAD-bd_OxRdtase"/>
</dbReference>
<name>A5IK29_THEP1</name>
<keyword evidence="4" id="KW-0274">FAD</keyword>
<reference evidence="8" key="1">
    <citation type="submission" date="2007-05" db="EMBL/GenBank/DDBJ databases">
        <title>Complete sequence of Thermotoga petrophila RKU-1.</title>
        <authorList>
            <consortium name="US DOE Joint Genome Institute"/>
            <person name="Copeland A."/>
            <person name="Lucas S."/>
            <person name="Lapidus A."/>
            <person name="Barry K."/>
            <person name="Glavina del Rio T."/>
            <person name="Dalin E."/>
            <person name="Tice H."/>
            <person name="Pitluck S."/>
            <person name="Sims D."/>
            <person name="Brettin T."/>
            <person name="Bruce D."/>
            <person name="Detter J.C."/>
            <person name="Han C."/>
            <person name="Tapia R."/>
            <person name="Schmutz J."/>
            <person name="Larimer F."/>
            <person name="Land M."/>
            <person name="Hauser L."/>
            <person name="Kyrpides N."/>
            <person name="Mikhailova N."/>
            <person name="Nelson K."/>
            <person name="Gogarten J.P."/>
            <person name="Noll K."/>
            <person name="Richardson P."/>
        </authorList>
    </citation>
    <scope>NUCLEOTIDE SEQUENCE [LARGE SCALE GENOMIC DNA]</scope>
    <source>
        <strain evidence="8">ATCC BAA-488 / DSM 13995 / JCM 10881 / RKU-1</strain>
    </source>
</reference>
<proteinExistence type="inferred from homology"/>
<dbReference type="EMBL" id="CP000702">
    <property type="protein sequence ID" value="ABQ46552.1"/>
    <property type="molecule type" value="Genomic_DNA"/>
</dbReference>
<dbReference type="GO" id="GO:0016491">
    <property type="term" value="F:oxidoreductase activity"/>
    <property type="evidence" value="ECO:0007669"/>
    <property type="project" value="InterPro"/>
</dbReference>
<dbReference type="InterPro" id="IPR016156">
    <property type="entry name" value="FAD/NAD-linked_Rdtase_dimer_sf"/>
</dbReference>
<dbReference type="PRINTS" id="PR00411">
    <property type="entry name" value="PNDRDTASEI"/>
</dbReference>
<gene>
    <name evidence="7" type="ordered locus">Tpet_0530</name>
</gene>
<feature type="domain" description="FAD/NAD(P)-binding" evidence="6">
    <location>
        <begin position="3"/>
        <end position="299"/>
    </location>
</feature>
<dbReference type="eggNOG" id="COG0446">
    <property type="taxonomic scope" value="Bacteria"/>
</dbReference>
<dbReference type="Proteomes" id="UP000006558">
    <property type="component" value="Chromosome"/>
</dbReference>
<dbReference type="HOGENOM" id="CLU_003291_1_0_0"/>
<dbReference type="Pfam" id="PF02852">
    <property type="entry name" value="Pyr_redox_dim"/>
    <property type="match status" value="1"/>
</dbReference>
<protein>
    <submittedName>
        <fullName evidence="7">FAD-dependent pyridine nucleotide-disulphide oxidoreductase</fullName>
    </submittedName>
</protein>
<dbReference type="KEGG" id="tpt:Tpet_0530"/>
<dbReference type="PRINTS" id="PR00368">
    <property type="entry name" value="FADPNR"/>
</dbReference>
<evidence type="ECO:0000313" key="7">
    <source>
        <dbReference type="EMBL" id="ABQ46552.1"/>
    </source>
</evidence>
<dbReference type="SUPFAM" id="SSF55424">
    <property type="entry name" value="FAD/NAD-linked reductases, dimerisation (C-terminal) domain"/>
    <property type="match status" value="1"/>
</dbReference>